<feature type="compositionally biased region" description="Basic residues" evidence="1">
    <location>
        <begin position="40"/>
        <end position="49"/>
    </location>
</feature>
<proteinExistence type="predicted"/>
<reference evidence="2" key="1">
    <citation type="submission" date="2020-03" db="EMBL/GenBank/DDBJ databases">
        <authorList>
            <person name="Weist P."/>
        </authorList>
    </citation>
    <scope>NUCLEOTIDE SEQUENCE</scope>
</reference>
<dbReference type="EMBL" id="CADEAL010003746">
    <property type="protein sequence ID" value="CAB1445669.1"/>
    <property type="molecule type" value="Genomic_DNA"/>
</dbReference>
<organism evidence="2 3">
    <name type="scientific">Pleuronectes platessa</name>
    <name type="common">European plaice</name>
    <dbReference type="NCBI Taxonomy" id="8262"/>
    <lineage>
        <taxon>Eukaryota</taxon>
        <taxon>Metazoa</taxon>
        <taxon>Chordata</taxon>
        <taxon>Craniata</taxon>
        <taxon>Vertebrata</taxon>
        <taxon>Euteleostomi</taxon>
        <taxon>Actinopterygii</taxon>
        <taxon>Neopterygii</taxon>
        <taxon>Teleostei</taxon>
        <taxon>Neoteleostei</taxon>
        <taxon>Acanthomorphata</taxon>
        <taxon>Carangaria</taxon>
        <taxon>Pleuronectiformes</taxon>
        <taxon>Pleuronectoidei</taxon>
        <taxon>Pleuronectidae</taxon>
        <taxon>Pleuronectes</taxon>
    </lineage>
</organism>
<protein>
    <submittedName>
        <fullName evidence="2">Uncharacterized protein</fullName>
    </submittedName>
</protein>
<keyword evidence="3" id="KW-1185">Reference proteome</keyword>
<feature type="region of interest" description="Disordered" evidence="1">
    <location>
        <begin position="38"/>
        <end position="57"/>
    </location>
</feature>
<dbReference type="Proteomes" id="UP001153269">
    <property type="component" value="Unassembled WGS sequence"/>
</dbReference>
<evidence type="ECO:0000313" key="2">
    <source>
        <dbReference type="EMBL" id="CAB1445669.1"/>
    </source>
</evidence>
<evidence type="ECO:0000313" key="3">
    <source>
        <dbReference type="Proteomes" id="UP001153269"/>
    </source>
</evidence>
<accession>A0A9N7V4X2</accession>
<sequence length="99" mass="11389">MFRFSFQYGLQMCSSCSSERDLLLTIAQQTLKWFHSHTSNLKKKKRKQQKEKLPPNQKKVHLIPKLCQFRKVSLLSLGEGSGFGCLLLELAADKMGWTS</sequence>
<evidence type="ECO:0000256" key="1">
    <source>
        <dbReference type="SAM" id="MobiDB-lite"/>
    </source>
</evidence>
<gene>
    <name evidence="2" type="ORF">PLEPLA_LOCUS33400</name>
</gene>
<name>A0A9N7V4X2_PLEPL</name>
<dbReference type="AlphaFoldDB" id="A0A9N7V4X2"/>
<comment type="caution">
    <text evidence="2">The sequence shown here is derived from an EMBL/GenBank/DDBJ whole genome shotgun (WGS) entry which is preliminary data.</text>
</comment>